<dbReference type="SMART" id="SM00212">
    <property type="entry name" value="UBCc"/>
    <property type="match status" value="1"/>
</dbReference>
<accession>A0A8T1IN43</accession>
<evidence type="ECO:0000256" key="3">
    <source>
        <dbReference type="ARBA" id="ARBA00022741"/>
    </source>
</evidence>
<reference evidence="9" key="1">
    <citation type="submission" date="2018-05" db="EMBL/GenBank/DDBJ databases">
        <title>Effector identification in a new, highly contiguous assembly of the strawberry crown rot pathogen Phytophthora cactorum.</title>
        <authorList>
            <person name="Armitage A.D."/>
            <person name="Nellist C.F."/>
            <person name="Bates H."/>
            <person name="Vickerstaff R.J."/>
            <person name="Harrison R.J."/>
        </authorList>
    </citation>
    <scope>NUCLEOTIDE SEQUENCE</scope>
    <source>
        <strain evidence="8">4040</strain>
        <strain evidence="9">P421</strain>
    </source>
</reference>
<evidence type="ECO:0000313" key="8">
    <source>
        <dbReference type="EMBL" id="KAG2953392.1"/>
    </source>
</evidence>
<keyword evidence="4" id="KW-0833">Ubl conjugation pathway</keyword>
<dbReference type="Proteomes" id="UP000736787">
    <property type="component" value="Unassembled WGS sequence"/>
</dbReference>
<protein>
    <recommendedName>
        <fullName evidence="1">E2 ubiquitin-conjugating enzyme</fullName>
        <ecNumber evidence="1">2.3.2.23</ecNumber>
    </recommendedName>
</protein>
<feature type="region of interest" description="Disordered" evidence="6">
    <location>
        <begin position="25"/>
        <end position="45"/>
    </location>
</feature>
<evidence type="ECO:0000313" key="9">
    <source>
        <dbReference type="EMBL" id="KAG3226524.1"/>
    </source>
</evidence>
<dbReference type="GO" id="GO:0061631">
    <property type="term" value="F:ubiquitin conjugating enzyme activity"/>
    <property type="evidence" value="ECO:0007669"/>
    <property type="project" value="UniProtKB-EC"/>
</dbReference>
<dbReference type="PROSITE" id="PS50127">
    <property type="entry name" value="UBC_2"/>
    <property type="match status" value="1"/>
</dbReference>
<keyword evidence="5" id="KW-0067">ATP-binding</keyword>
<evidence type="ECO:0000313" key="10">
    <source>
        <dbReference type="Proteomes" id="UP000760860"/>
    </source>
</evidence>
<keyword evidence="3" id="KW-0547">Nucleotide-binding</keyword>
<evidence type="ECO:0000259" key="7">
    <source>
        <dbReference type="PROSITE" id="PS50127"/>
    </source>
</evidence>
<dbReference type="VEuPathDB" id="FungiDB:PC110_g6141"/>
<dbReference type="InterPro" id="IPR016135">
    <property type="entry name" value="UBQ-conjugating_enzyme/RWD"/>
</dbReference>
<dbReference type="SUPFAM" id="SSF54495">
    <property type="entry name" value="UBC-like"/>
    <property type="match status" value="1"/>
</dbReference>
<dbReference type="EMBL" id="RCMV01000055">
    <property type="protein sequence ID" value="KAG3226524.1"/>
    <property type="molecule type" value="Genomic_DNA"/>
</dbReference>
<dbReference type="AlphaFoldDB" id="A0A8T1IN43"/>
<dbReference type="Proteomes" id="UP000760860">
    <property type="component" value="Unassembled WGS sequence"/>
</dbReference>
<evidence type="ECO:0000256" key="6">
    <source>
        <dbReference type="SAM" id="MobiDB-lite"/>
    </source>
</evidence>
<feature type="domain" description="UBC core" evidence="7">
    <location>
        <begin position="44"/>
        <end position="191"/>
    </location>
</feature>
<dbReference type="InterPro" id="IPR000608">
    <property type="entry name" value="UBC"/>
</dbReference>
<dbReference type="FunFam" id="3.10.110.10:FF:000060">
    <property type="entry name" value="Ubiquitin conjugating enzyme (UbcB)"/>
    <property type="match status" value="1"/>
</dbReference>
<gene>
    <name evidence="8" type="ORF">PC117_g2010</name>
    <name evidence="9" type="ORF">PC129_g2887</name>
</gene>
<dbReference type="Gene3D" id="3.10.110.10">
    <property type="entry name" value="Ubiquitin Conjugating Enzyme"/>
    <property type="match status" value="1"/>
</dbReference>
<dbReference type="EC" id="2.3.2.23" evidence="1"/>
<dbReference type="PANTHER" id="PTHR24068">
    <property type="entry name" value="UBIQUITIN-CONJUGATING ENZYME E2"/>
    <property type="match status" value="1"/>
</dbReference>
<evidence type="ECO:0000256" key="5">
    <source>
        <dbReference type="ARBA" id="ARBA00022840"/>
    </source>
</evidence>
<organism evidence="9 10">
    <name type="scientific">Phytophthora cactorum</name>
    <dbReference type="NCBI Taxonomy" id="29920"/>
    <lineage>
        <taxon>Eukaryota</taxon>
        <taxon>Sar</taxon>
        <taxon>Stramenopiles</taxon>
        <taxon>Oomycota</taxon>
        <taxon>Peronosporomycetes</taxon>
        <taxon>Peronosporales</taxon>
        <taxon>Peronosporaceae</taxon>
        <taxon>Phytophthora</taxon>
    </lineage>
</organism>
<sequence>MELKRGSPTVFADFIPHSISRLASHQRQATSATLHPPANPQHSSMARRLTKELAEFEKSSPDWCTVSAVDDDLMHWNAMLAGPENTPYSGGVFNLDLQFPSEYPFKAPKVRFLTRVYHPNVKSQSGEICADVINENWGPTLNVLHCLTAIKQILEQPDMDNPLEPEIAKQMHENKADFEKTAEDWTKQYAS</sequence>
<name>A0A8T1IN43_9STRA</name>
<dbReference type="EMBL" id="RCMK01000025">
    <property type="protein sequence ID" value="KAG2953392.1"/>
    <property type="molecule type" value="Genomic_DNA"/>
</dbReference>
<dbReference type="GO" id="GO:0005524">
    <property type="term" value="F:ATP binding"/>
    <property type="evidence" value="ECO:0007669"/>
    <property type="project" value="UniProtKB-KW"/>
</dbReference>
<evidence type="ECO:0000256" key="1">
    <source>
        <dbReference type="ARBA" id="ARBA00012486"/>
    </source>
</evidence>
<evidence type="ECO:0000256" key="4">
    <source>
        <dbReference type="ARBA" id="ARBA00022786"/>
    </source>
</evidence>
<dbReference type="Pfam" id="PF00179">
    <property type="entry name" value="UQ_con"/>
    <property type="match status" value="1"/>
</dbReference>
<keyword evidence="2" id="KW-0808">Transferase</keyword>
<evidence type="ECO:0000256" key="2">
    <source>
        <dbReference type="ARBA" id="ARBA00022679"/>
    </source>
</evidence>
<comment type="caution">
    <text evidence="9">The sequence shown here is derived from an EMBL/GenBank/DDBJ whole genome shotgun (WGS) entry which is preliminary data.</text>
</comment>
<proteinExistence type="predicted"/>